<sequence>MTDDQVMKKFDERPFEIRRSISDLTHCTDYKLAELVNMTDEEIEALYFETRMIRES</sequence>
<organism evidence="1 2">
    <name type="scientific">Listeria booriae</name>
    <dbReference type="NCBI Taxonomy" id="1552123"/>
    <lineage>
        <taxon>Bacteria</taxon>
        <taxon>Bacillati</taxon>
        <taxon>Bacillota</taxon>
        <taxon>Bacilli</taxon>
        <taxon>Bacillales</taxon>
        <taxon>Listeriaceae</taxon>
        <taxon>Listeria</taxon>
    </lineage>
</organism>
<reference evidence="1 2" key="1">
    <citation type="submission" date="2020-03" db="EMBL/GenBank/DDBJ databases">
        <title>Soil Listeria distribution.</title>
        <authorList>
            <person name="Liao J."/>
            <person name="Wiedmann M."/>
        </authorList>
    </citation>
    <scope>NUCLEOTIDE SEQUENCE [LARGE SCALE GENOMIC DNA]</scope>
    <source>
        <strain evidence="1 2">FSL L7-0435</strain>
    </source>
</reference>
<dbReference type="Proteomes" id="UP000546806">
    <property type="component" value="Unassembled WGS sequence"/>
</dbReference>
<evidence type="ECO:0000313" key="1">
    <source>
        <dbReference type="EMBL" id="MBC2004427.1"/>
    </source>
</evidence>
<proteinExistence type="predicted"/>
<gene>
    <name evidence="1" type="ORF">HCA78_11655</name>
</gene>
<protein>
    <submittedName>
        <fullName evidence="1">Uncharacterized protein</fullName>
    </submittedName>
</protein>
<evidence type="ECO:0000313" key="2">
    <source>
        <dbReference type="Proteomes" id="UP000546806"/>
    </source>
</evidence>
<dbReference type="RefSeq" id="WP_185355996.1">
    <property type="nucleotide sequence ID" value="NZ_JAARON010000002.1"/>
</dbReference>
<name>A0A841W8I4_9LIST</name>
<dbReference type="EMBL" id="JAARWW010000005">
    <property type="protein sequence ID" value="MBC2004427.1"/>
    <property type="molecule type" value="Genomic_DNA"/>
</dbReference>
<comment type="caution">
    <text evidence="1">The sequence shown here is derived from an EMBL/GenBank/DDBJ whole genome shotgun (WGS) entry which is preliminary data.</text>
</comment>
<accession>A0A841W8I4</accession>
<dbReference type="AlphaFoldDB" id="A0A841W8I4"/>